<feature type="domain" description="Myb/SANT-like DNA-binding" evidence="7">
    <location>
        <begin position="5"/>
        <end position="76"/>
    </location>
</feature>
<name>A0A1A9W8L8_9MUSC</name>
<reference evidence="9" key="1">
    <citation type="submission" date="2014-03" db="EMBL/GenBank/DDBJ databases">
        <authorList>
            <person name="Aksoy S."/>
            <person name="Warren W."/>
            <person name="Wilson R.K."/>
        </authorList>
    </citation>
    <scope>NUCLEOTIDE SEQUENCE [LARGE SCALE GENOMIC DNA]</scope>
    <source>
        <strain evidence="9">IAEA</strain>
    </source>
</reference>
<evidence type="ECO:0000256" key="6">
    <source>
        <dbReference type="ARBA" id="ARBA00025466"/>
    </source>
</evidence>
<evidence type="ECO:0000256" key="2">
    <source>
        <dbReference type="ARBA" id="ARBA00016807"/>
    </source>
</evidence>
<keyword evidence="5" id="KW-0804">Transcription</keyword>
<dbReference type="InterPro" id="IPR028002">
    <property type="entry name" value="Myb_DNA-bind_5"/>
</dbReference>
<dbReference type="EnsemblMetazoa" id="GBRI010247-RA">
    <property type="protein sequence ID" value="GBRI010247-PA"/>
    <property type="gene ID" value="GBRI010247"/>
</dbReference>
<reference evidence="8" key="2">
    <citation type="submission" date="2020-05" db="UniProtKB">
        <authorList>
            <consortium name="EnsemblMetazoa"/>
        </authorList>
    </citation>
    <scope>IDENTIFICATION</scope>
    <source>
        <strain evidence="8">IAEA</strain>
    </source>
</reference>
<evidence type="ECO:0000256" key="1">
    <source>
        <dbReference type="ARBA" id="ARBA00011764"/>
    </source>
</evidence>
<dbReference type="Pfam" id="PF13873">
    <property type="entry name" value="Myb_DNA-bind_5"/>
    <property type="match status" value="1"/>
</dbReference>
<sequence length="239" mass="28230">MSVAREQVDEMLHFIEDHPEMTQNYNQSSVHERENLNRLWDELRTRLNSMGYPNKSSGGWRKIWADYKYRAKKKLSNDKLLLRRSGTVPIEEKTLIVKREKIVELANLEAAVDGYEDILLFDAATKSFINDEFPSTSRIMHLIDLASRDDIPTATKKLRCSFQNEDTKMKMTQSAICDLFREQVDNQQIHQKQVLQMMREKNQEEKSFHTKMLKLIKNKHDFLLQQTSRDFKSDISEED</sequence>
<keyword evidence="9" id="KW-1185">Reference proteome</keyword>
<evidence type="ECO:0000313" key="8">
    <source>
        <dbReference type="EnsemblMetazoa" id="GBRI010247-PA"/>
    </source>
</evidence>
<dbReference type="Proteomes" id="UP000091820">
    <property type="component" value="Unassembled WGS sequence"/>
</dbReference>
<evidence type="ECO:0000256" key="5">
    <source>
        <dbReference type="ARBA" id="ARBA00023163"/>
    </source>
</evidence>
<evidence type="ECO:0000259" key="7">
    <source>
        <dbReference type="Pfam" id="PF13873"/>
    </source>
</evidence>
<protein>
    <recommendedName>
        <fullName evidence="2">Regulatory protein zeste</fullName>
    </recommendedName>
</protein>
<evidence type="ECO:0000256" key="3">
    <source>
        <dbReference type="ARBA" id="ARBA00023015"/>
    </source>
</evidence>
<comment type="function">
    <text evidence="6">Involved in transvection phenomena (= synapsis-dependent gene expression), where the synaptic pairing of chromosomes carrying genes with which zeste interacts influences the expression of these genes. Zeste binds to DNA and stimulates transcription from a nearby promoter.</text>
</comment>
<dbReference type="STRING" id="37001.A0A1A9W8L8"/>
<evidence type="ECO:0000313" key="9">
    <source>
        <dbReference type="Proteomes" id="UP000091820"/>
    </source>
</evidence>
<organism evidence="8 9">
    <name type="scientific">Glossina brevipalpis</name>
    <dbReference type="NCBI Taxonomy" id="37001"/>
    <lineage>
        <taxon>Eukaryota</taxon>
        <taxon>Metazoa</taxon>
        <taxon>Ecdysozoa</taxon>
        <taxon>Arthropoda</taxon>
        <taxon>Hexapoda</taxon>
        <taxon>Insecta</taxon>
        <taxon>Pterygota</taxon>
        <taxon>Neoptera</taxon>
        <taxon>Endopterygota</taxon>
        <taxon>Diptera</taxon>
        <taxon>Brachycera</taxon>
        <taxon>Muscomorpha</taxon>
        <taxon>Hippoboscoidea</taxon>
        <taxon>Glossinidae</taxon>
        <taxon>Glossina</taxon>
    </lineage>
</organism>
<evidence type="ECO:0000256" key="4">
    <source>
        <dbReference type="ARBA" id="ARBA00023125"/>
    </source>
</evidence>
<dbReference type="VEuPathDB" id="VectorBase:GBRI010247"/>
<proteinExistence type="predicted"/>
<comment type="subunit">
    <text evidence="1">Self-associates forming complexes of several hundred monomers.</text>
</comment>
<accession>A0A1A9W8L8</accession>
<keyword evidence="4" id="KW-0238">DNA-binding</keyword>
<dbReference type="GO" id="GO:0003677">
    <property type="term" value="F:DNA binding"/>
    <property type="evidence" value="ECO:0007669"/>
    <property type="project" value="UniProtKB-KW"/>
</dbReference>
<dbReference type="AlphaFoldDB" id="A0A1A9W8L8"/>
<keyword evidence="3" id="KW-0805">Transcription regulation</keyword>